<evidence type="ECO:0000256" key="2">
    <source>
        <dbReference type="ARBA" id="ARBA00022748"/>
    </source>
</evidence>
<dbReference type="PANTHER" id="PTHR42852">
    <property type="entry name" value="THIOL:DISULFIDE INTERCHANGE PROTEIN DSBE"/>
    <property type="match status" value="1"/>
</dbReference>
<dbReference type="SUPFAM" id="SSF52833">
    <property type="entry name" value="Thioredoxin-like"/>
    <property type="match status" value="1"/>
</dbReference>
<keyword evidence="3" id="KW-1015">Disulfide bond</keyword>
<dbReference type="GO" id="GO:0016853">
    <property type="term" value="F:isomerase activity"/>
    <property type="evidence" value="ECO:0007669"/>
    <property type="project" value="UniProtKB-KW"/>
</dbReference>
<dbReference type="EMBL" id="JACHCC010000003">
    <property type="protein sequence ID" value="MBB6499143.1"/>
    <property type="molecule type" value="Genomic_DNA"/>
</dbReference>
<dbReference type="Gene3D" id="3.40.30.10">
    <property type="entry name" value="Glutaredoxin"/>
    <property type="match status" value="1"/>
</dbReference>
<comment type="subcellular location">
    <subcellularLocation>
        <location evidence="1">Cell envelope</location>
    </subcellularLocation>
</comment>
<evidence type="ECO:0000256" key="1">
    <source>
        <dbReference type="ARBA" id="ARBA00004196"/>
    </source>
</evidence>
<dbReference type="InterPro" id="IPR050553">
    <property type="entry name" value="Thioredoxin_ResA/DsbE_sf"/>
</dbReference>
<evidence type="ECO:0000259" key="6">
    <source>
        <dbReference type="PROSITE" id="PS51352"/>
    </source>
</evidence>
<gene>
    <name evidence="7" type="ORF">HDF25_001284</name>
</gene>
<dbReference type="PANTHER" id="PTHR42852:SF6">
    <property type="entry name" value="THIOL:DISULFIDE INTERCHANGE PROTEIN DSBE"/>
    <property type="match status" value="1"/>
</dbReference>
<dbReference type="InterPro" id="IPR017937">
    <property type="entry name" value="Thioredoxin_CS"/>
</dbReference>
<evidence type="ECO:0000256" key="3">
    <source>
        <dbReference type="ARBA" id="ARBA00023157"/>
    </source>
</evidence>
<dbReference type="PROSITE" id="PS00194">
    <property type="entry name" value="THIOREDOXIN_1"/>
    <property type="match status" value="1"/>
</dbReference>
<evidence type="ECO:0000256" key="5">
    <source>
        <dbReference type="SAM" id="SignalP"/>
    </source>
</evidence>
<keyword evidence="7" id="KW-0413">Isomerase</keyword>
<dbReference type="GO" id="GO:0017004">
    <property type="term" value="P:cytochrome complex assembly"/>
    <property type="evidence" value="ECO:0007669"/>
    <property type="project" value="UniProtKB-KW"/>
</dbReference>
<dbReference type="AlphaFoldDB" id="A0A7X0MJ64"/>
<proteinExistence type="predicted"/>
<feature type="chain" id="PRO_5031268793" evidence="5">
    <location>
        <begin position="22"/>
        <end position="430"/>
    </location>
</feature>
<dbReference type="RefSeq" id="WP_184623886.1">
    <property type="nucleotide sequence ID" value="NZ_JACHCC010000003.1"/>
</dbReference>
<evidence type="ECO:0000313" key="8">
    <source>
        <dbReference type="Proteomes" id="UP000521017"/>
    </source>
</evidence>
<feature type="signal peptide" evidence="5">
    <location>
        <begin position="1"/>
        <end position="21"/>
    </location>
</feature>
<sequence>MKKTISVIAMATLCLFFSAKSQNNPAENPTSEPVKIGDRIPDVTLTNLYNYKTTKTNLSDFKAKLIIIDFWATWCGSCVKNFPKMEELQKQYAGEVQFLKVTNQPKELVLPFLEKFHKGWLSAIPVVTDDQKLHQLFPHHSIPYYVWLDQTGKLVATTSAQQVTAKNIDGFLHNDRKDSVPVKIDPDPNRALFLTNRLLNDNLVKHYSVFIKGKYDVLPNSASVMKNKMGLQTGLTISNRNLLSIYDLIMYSLYSQRGQQYGESKRIIQIKDTTRITLNKDLDKTDFYTYVCNAPDLKDSSLYEYVLEDLNRYTDYIAKVEKRRVKCLVLKRTSKIDKIKTSGGKRANSLFNTSDSKLVNCSLDLLLMRISELPFIRIPLVNETGYTANADLHLSRQQDLPTLSKELKAYDLELVEGLRELDMFVLKDKK</sequence>
<dbReference type="Proteomes" id="UP000521017">
    <property type="component" value="Unassembled WGS sequence"/>
</dbReference>
<dbReference type="PROSITE" id="PS51352">
    <property type="entry name" value="THIOREDOXIN_2"/>
    <property type="match status" value="1"/>
</dbReference>
<reference evidence="7 8" key="1">
    <citation type="submission" date="2020-08" db="EMBL/GenBank/DDBJ databases">
        <title>Genomic Encyclopedia of Type Strains, Phase IV (KMG-V): Genome sequencing to study the core and pangenomes of soil and plant-associated prokaryotes.</title>
        <authorList>
            <person name="Whitman W."/>
        </authorList>
    </citation>
    <scope>NUCLEOTIDE SEQUENCE [LARGE SCALE GENOMIC DNA]</scope>
    <source>
        <strain evidence="7 8">M2T3</strain>
    </source>
</reference>
<dbReference type="GO" id="GO:0016491">
    <property type="term" value="F:oxidoreductase activity"/>
    <property type="evidence" value="ECO:0007669"/>
    <property type="project" value="InterPro"/>
</dbReference>
<evidence type="ECO:0000313" key="7">
    <source>
        <dbReference type="EMBL" id="MBB6499143.1"/>
    </source>
</evidence>
<keyword evidence="2" id="KW-0201">Cytochrome c-type biogenesis</keyword>
<dbReference type="InterPro" id="IPR036249">
    <property type="entry name" value="Thioredoxin-like_sf"/>
</dbReference>
<comment type="caution">
    <text evidence="7">The sequence shown here is derived from an EMBL/GenBank/DDBJ whole genome shotgun (WGS) entry which is preliminary data.</text>
</comment>
<organism evidence="7 8">
    <name type="scientific">Pedobacter cryoconitis</name>
    <dbReference type="NCBI Taxonomy" id="188932"/>
    <lineage>
        <taxon>Bacteria</taxon>
        <taxon>Pseudomonadati</taxon>
        <taxon>Bacteroidota</taxon>
        <taxon>Sphingobacteriia</taxon>
        <taxon>Sphingobacteriales</taxon>
        <taxon>Sphingobacteriaceae</taxon>
        <taxon>Pedobacter</taxon>
    </lineage>
</organism>
<evidence type="ECO:0000256" key="4">
    <source>
        <dbReference type="ARBA" id="ARBA00023284"/>
    </source>
</evidence>
<name>A0A7X0MJ64_9SPHI</name>
<keyword evidence="4" id="KW-0676">Redox-active center</keyword>
<dbReference type="Pfam" id="PF08534">
    <property type="entry name" value="Redoxin"/>
    <property type="match status" value="1"/>
</dbReference>
<keyword evidence="5" id="KW-0732">Signal</keyword>
<dbReference type="InterPro" id="IPR013766">
    <property type="entry name" value="Thioredoxin_domain"/>
</dbReference>
<accession>A0A7X0MJ64</accession>
<dbReference type="CDD" id="cd02966">
    <property type="entry name" value="TlpA_like_family"/>
    <property type="match status" value="1"/>
</dbReference>
<protein>
    <submittedName>
        <fullName evidence="7">Thiol-disulfide isomerase/thioredoxin</fullName>
    </submittedName>
</protein>
<dbReference type="GO" id="GO:0030313">
    <property type="term" value="C:cell envelope"/>
    <property type="evidence" value="ECO:0007669"/>
    <property type="project" value="UniProtKB-SubCell"/>
</dbReference>
<dbReference type="InterPro" id="IPR013740">
    <property type="entry name" value="Redoxin"/>
</dbReference>
<feature type="domain" description="Thioredoxin" evidence="6">
    <location>
        <begin position="34"/>
        <end position="173"/>
    </location>
</feature>